<evidence type="ECO:0000313" key="5">
    <source>
        <dbReference type="Proteomes" id="UP000002724"/>
    </source>
</evidence>
<dbReference type="SUPFAM" id="SSF54631">
    <property type="entry name" value="CBS-domain pair"/>
    <property type="match status" value="1"/>
</dbReference>
<accession>B4SGE0</accession>
<keyword evidence="5" id="KW-1185">Reference proteome</keyword>
<dbReference type="EMBL" id="CP001110">
    <property type="protein sequence ID" value="ACF44876.1"/>
    <property type="molecule type" value="Genomic_DNA"/>
</dbReference>
<dbReference type="InterPro" id="IPR000644">
    <property type="entry name" value="CBS_dom"/>
</dbReference>
<sequence>MTMDQLITLRTLAVSALMQKDFQIIKGSCTVAEALQIMKRSRESGLIVEPRNEDDCYGIVTEKDILEKVIDPGEDVYRDPWNTPVFQIMSKPVISVNPGLRVKYALRLMKRSNVRRLTVMENNKIIGILNMTDVLHAVEELPVHDDHVAL</sequence>
<keyword evidence="1 2" id="KW-0129">CBS domain</keyword>
<reference evidence="4 5" key="1">
    <citation type="submission" date="2008-06" db="EMBL/GenBank/DDBJ databases">
        <title>Complete sequence of Pelodictyon phaeoclathratiforme BU-1.</title>
        <authorList>
            <consortium name="US DOE Joint Genome Institute"/>
            <person name="Lucas S."/>
            <person name="Copeland A."/>
            <person name="Lapidus A."/>
            <person name="Glavina del Rio T."/>
            <person name="Dalin E."/>
            <person name="Tice H."/>
            <person name="Bruce D."/>
            <person name="Goodwin L."/>
            <person name="Pitluck S."/>
            <person name="Schmutz J."/>
            <person name="Larimer F."/>
            <person name="Land M."/>
            <person name="Hauser L."/>
            <person name="Kyrpides N."/>
            <person name="Mikhailova N."/>
            <person name="Liu Z."/>
            <person name="Li T."/>
            <person name="Zhao F."/>
            <person name="Overmann J."/>
            <person name="Bryant D.A."/>
            <person name="Richardson P."/>
        </authorList>
    </citation>
    <scope>NUCLEOTIDE SEQUENCE [LARGE SCALE GENOMIC DNA]</scope>
    <source>
        <strain evidence="5">DSM 5477 / BU-1</strain>
    </source>
</reference>
<organism evidence="4 5">
    <name type="scientific">Pelodictyon phaeoclathratiforme (strain DSM 5477 / BU-1)</name>
    <dbReference type="NCBI Taxonomy" id="324925"/>
    <lineage>
        <taxon>Bacteria</taxon>
        <taxon>Pseudomonadati</taxon>
        <taxon>Chlorobiota</taxon>
        <taxon>Chlorobiia</taxon>
        <taxon>Chlorobiales</taxon>
        <taxon>Chlorobiaceae</taxon>
        <taxon>Chlorobium/Pelodictyon group</taxon>
        <taxon>Pelodictyon</taxon>
    </lineage>
</organism>
<dbReference type="AlphaFoldDB" id="B4SGE0"/>
<proteinExistence type="predicted"/>
<dbReference type="Proteomes" id="UP000002724">
    <property type="component" value="Chromosome"/>
</dbReference>
<dbReference type="KEGG" id="pph:Ppha_2718"/>
<dbReference type="eggNOG" id="COG2905">
    <property type="taxonomic scope" value="Bacteria"/>
</dbReference>
<name>B4SGE0_PELPB</name>
<dbReference type="Pfam" id="PF00571">
    <property type="entry name" value="CBS"/>
    <property type="match status" value="2"/>
</dbReference>
<evidence type="ECO:0000313" key="4">
    <source>
        <dbReference type="EMBL" id="ACF44876.1"/>
    </source>
</evidence>
<feature type="domain" description="CBS" evidence="3">
    <location>
        <begin position="18"/>
        <end position="76"/>
    </location>
</feature>
<evidence type="ECO:0000256" key="1">
    <source>
        <dbReference type="ARBA" id="ARBA00023122"/>
    </source>
</evidence>
<protein>
    <submittedName>
        <fullName evidence="4">Putative signal-transduction protein with CBS domains</fullName>
    </submittedName>
</protein>
<dbReference type="InterPro" id="IPR051257">
    <property type="entry name" value="Diverse_CBS-Domain"/>
</dbReference>
<dbReference type="HOGENOM" id="CLU_040681_12_3_10"/>
<dbReference type="PROSITE" id="PS51371">
    <property type="entry name" value="CBS"/>
    <property type="match status" value="2"/>
</dbReference>
<gene>
    <name evidence="4" type="ordered locus">Ppha_2718</name>
</gene>
<dbReference type="InterPro" id="IPR046342">
    <property type="entry name" value="CBS_dom_sf"/>
</dbReference>
<dbReference type="PANTHER" id="PTHR43080">
    <property type="entry name" value="CBS DOMAIN-CONTAINING PROTEIN CBSX3, MITOCHONDRIAL"/>
    <property type="match status" value="1"/>
</dbReference>
<evidence type="ECO:0000259" key="3">
    <source>
        <dbReference type="PROSITE" id="PS51371"/>
    </source>
</evidence>
<feature type="domain" description="CBS" evidence="3">
    <location>
        <begin position="89"/>
        <end position="146"/>
    </location>
</feature>
<dbReference type="STRING" id="324925.Ppha_2718"/>
<dbReference type="PANTHER" id="PTHR43080:SF2">
    <property type="entry name" value="CBS DOMAIN-CONTAINING PROTEIN"/>
    <property type="match status" value="1"/>
</dbReference>
<dbReference type="SMART" id="SM00116">
    <property type="entry name" value="CBS"/>
    <property type="match status" value="2"/>
</dbReference>
<dbReference type="Gene3D" id="3.10.580.10">
    <property type="entry name" value="CBS-domain"/>
    <property type="match status" value="1"/>
</dbReference>
<evidence type="ECO:0000256" key="2">
    <source>
        <dbReference type="PROSITE-ProRule" id="PRU00703"/>
    </source>
</evidence>